<evidence type="ECO:0000256" key="8">
    <source>
        <dbReference type="RuleBase" id="RU363041"/>
    </source>
</evidence>
<reference evidence="9 10" key="1">
    <citation type="submission" date="2018-07" db="EMBL/GenBank/DDBJ databases">
        <title>Desertimonas flava gen. nov. sp. nov.</title>
        <authorList>
            <person name="Liu S."/>
        </authorList>
    </citation>
    <scope>NUCLEOTIDE SEQUENCE [LARGE SCALE GENOMIC DNA]</scope>
    <source>
        <strain evidence="9 10">16Sb5-5</strain>
    </source>
</reference>
<feature type="transmembrane region" description="Helical" evidence="8">
    <location>
        <begin position="83"/>
        <end position="104"/>
    </location>
</feature>
<gene>
    <name evidence="9" type="ORF">DT076_03385</name>
</gene>
<proteinExistence type="inferred from homology"/>
<dbReference type="Pfam" id="PF01925">
    <property type="entry name" value="TauE"/>
    <property type="match status" value="1"/>
</dbReference>
<sequence length="271" mass="27987">MQEAAVPADIALHVVLLLVGVAFLAGWVDAVVGGGGLIQLPALLLALPSDTSVPEISGTNKVSSVAGTAVATLTYLRKVRPDWAVVVPLVASAFAGSALGAQLVRLLPRDAFTPIVLVALVAVGTYTVRRPQLGLEHDVRHSGFASVWRSAAIGGGVGVYDGFLGPGTGSFFVILVVAVLGYGFLQATAKAKLANLTTNVAAIGVLAWHGQVLWLLGVLMAAANLTGAYLGARMALRHGSGFVRRVFLVVVGAMILRLGWDTVQIALRVLA</sequence>
<keyword evidence="4 8" id="KW-1003">Cell membrane</keyword>
<comment type="subcellular location">
    <subcellularLocation>
        <location evidence="1 8">Cell membrane</location>
        <topology evidence="1 8">Multi-pass membrane protein</topology>
    </subcellularLocation>
</comment>
<evidence type="ECO:0000313" key="10">
    <source>
        <dbReference type="Proteomes" id="UP000252770"/>
    </source>
</evidence>
<keyword evidence="6 8" id="KW-1133">Transmembrane helix</keyword>
<evidence type="ECO:0000256" key="5">
    <source>
        <dbReference type="ARBA" id="ARBA00022692"/>
    </source>
</evidence>
<feature type="transmembrane region" description="Helical" evidence="8">
    <location>
        <begin position="200"/>
        <end position="222"/>
    </location>
</feature>
<dbReference type="PANTHER" id="PTHR30269">
    <property type="entry name" value="TRANSMEMBRANE PROTEIN YFCA"/>
    <property type="match status" value="1"/>
</dbReference>
<dbReference type="InterPro" id="IPR002781">
    <property type="entry name" value="TM_pro_TauE-like"/>
</dbReference>
<keyword evidence="7 8" id="KW-0472">Membrane</keyword>
<dbReference type="EMBL" id="QOUI01000002">
    <property type="protein sequence ID" value="RCK70499.1"/>
    <property type="molecule type" value="Genomic_DNA"/>
</dbReference>
<keyword evidence="5 8" id="KW-0812">Transmembrane</keyword>
<evidence type="ECO:0000256" key="6">
    <source>
        <dbReference type="ARBA" id="ARBA00022989"/>
    </source>
</evidence>
<evidence type="ECO:0000256" key="4">
    <source>
        <dbReference type="ARBA" id="ARBA00022475"/>
    </source>
</evidence>
<evidence type="ECO:0000256" key="2">
    <source>
        <dbReference type="ARBA" id="ARBA00009142"/>
    </source>
</evidence>
<feature type="transmembrane region" description="Helical" evidence="8">
    <location>
        <begin position="111"/>
        <end position="128"/>
    </location>
</feature>
<keyword evidence="3" id="KW-0813">Transport</keyword>
<dbReference type="Proteomes" id="UP000252770">
    <property type="component" value="Unassembled WGS sequence"/>
</dbReference>
<dbReference type="AlphaFoldDB" id="A0A367YY94"/>
<name>A0A367YY94_9ACTN</name>
<comment type="caution">
    <text evidence="9">The sequence shown here is derived from an EMBL/GenBank/DDBJ whole genome shotgun (WGS) entry which is preliminary data.</text>
</comment>
<feature type="transmembrane region" description="Helical" evidence="8">
    <location>
        <begin position="242"/>
        <end position="260"/>
    </location>
</feature>
<feature type="transmembrane region" description="Helical" evidence="8">
    <location>
        <begin position="12"/>
        <end position="38"/>
    </location>
</feature>
<feature type="transmembrane region" description="Helical" evidence="8">
    <location>
        <begin position="169"/>
        <end position="188"/>
    </location>
</feature>
<evidence type="ECO:0000256" key="7">
    <source>
        <dbReference type="ARBA" id="ARBA00023136"/>
    </source>
</evidence>
<dbReference type="PANTHER" id="PTHR30269:SF0">
    <property type="entry name" value="MEMBRANE TRANSPORTER PROTEIN YFCA-RELATED"/>
    <property type="match status" value="1"/>
</dbReference>
<evidence type="ECO:0000256" key="3">
    <source>
        <dbReference type="ARBA" id="ARBA00022448"/>
    </source>
</evidence>
<dbReference type="GO" id="GO:0005886">
    <property type="term" value="C:plasma membrane"/>
    <property type="evidence" value="ECO:0007669"/>
    <property type="project" value="UniProtKB-SubCell"/>
</dbReference>
<protein>
    <recommendedName>
        <fullName evidence="8">Probable membrane transporter protein</fullName>
    </recommendedName>
</protein>
<comment type="similarity">
    <text evidence="2 8">Belongs to the 4-toluene sulfonate uptake permease (TSUP) (TC 2.A.102) family.</text>
</comment>
<dbReference type="InterPro" id="IPR052017">
    <property type="entry name" value="TSUP"/>
</dbReference>
<evidence type="ECO:0000313" key="9">
    <source>
        <dbReference type="EMBL" id="RCK70499.1"/>
    </source>
</evidence>
<evidence type="ECO:0000256" key="1">
    <source>
        <dbReference type="ARBA" id="ARBA00004651"/>
    </source>
</evidence>
<keyword evidence="10" id="KW-1185">Reference proteome</keyword>
<organism evidence="9 10">
    <name type="scientific">Desertihabitans brevis</name>
    <dbReference type="NCBI Taxonomy" id="2268447"/>
    <lineage>
        <taxon>Bacteria</taxon>
        <taxon>Bacillati</taxon>
        <taxon>Actinomycetota</taxon>
        <taxon>Actinomycetes</taxon>
        <taxon>Propionibacteriales</taxon>
        <taxon>Propionibacteriaceae</taxon>
        <taxon>Desertihabitans</taxon>
    </lineage>
</organism>
<accession>A0A367YY94</accession>